<protein>
    <recommendedName>
        <fullName evidence="2">DUF1800 domain-containing protein</fullName>
    </recommendedName>
</protein>
<dbReference type="Pfam" id="PF08811">
    <property type="entry name" value="DUF1800"/>
    <property type="match status" value="1"/>
</dbReference>
<dbReference type="InterPro" id="IPR014917">
    <property type="entry name" value="DUF1800"/>
</dbReference>
<dbReference type="EMBL" id="UINC01000772">
    <property type="protein sequence ID" value="SUZ60897.1"/>
    <property type="molecule type" value="Genomic_DNA"/>
</dbReference>
<evidence type="ECO:0008006" key="2">
    <source>
        <dbReference type="Google" id="ProtNLM"/>
    </source>
</evidence>
<organism evidence="1">
    <name type="scientific">marine metagenome</name>
    <dbReference type="NCBI Taxonomy" id="408172"/>
    <lineage>
        <taxon>unclassified sequences</taxon>
        <taxon>metagenomes</taxon>
        <taxon>ecological metagenomes</taxon>
    </lineage>
</organism>
<reference evidence="1" key="1">
    <citation type="submission" date="2018-05" db="EMBL/GenBank/DDBJ databases">
        <authorList>
            <person name="Lanie J.A."/>
            <person name="Ng W.-L."/>
            <person name="Kazmierczak K.M."/>
            <person name="Andrzejewski T.M."/>
            <person name="Davidsen T.M."/>
            <person name="Wayne K.J."/>
            <person name="Tettelin H."/>
            <person name="Glass J.I."/>
            <person name="Rusch D."/>
            <person name="Podicherti R."/>
            <person name="Tsui H.-C.T."/>
            <person name="Winkler M.E."/>
        </authorList>
    </citation>
    <scope>NUCLEOTIDE SEQUENCE</scope>
</reference>
<proteinExistence type="predicted"/>
<evidence type="ECO:0000313" key="1">
    <source>
        <dbReference type="EMBL" id="SUZ60897.1"/>
    </source>
</evidence>
<name>A0A381P361_9ZZZZ</name>
<sequence>MMRAVDSKIPLILSVMIVLRRPHRIMVQAAKTQNDPALVAHLYRRAGFGATREQVDRLSERDYADIVEFLLHPLSFNGVHDDEISRYMGGESPHAYLATWIFRMINSENQLQEKMALFWHHVFATGLAKNEHILSASNQIEMFRGNGMSDMRTILLDLSRDPAMIFWLDNNENHKFEPNENYGRELLELFSLGVGNYTELDIKNAARAFTGWTFAQSPPLYPHGYYPCEFVFKEEDHDNSEKQFLGHTGNFDGSDVIDIIVAQPACAAFISRHLYNFFVADEPQVPTWNEVAPQDPDLIDAMSEAFTSSGGDIKSVLRVMFNSNAFKDARFKKVKSPIELVVGILKMVGNFDDFRPGLSAYADSTTVVMGQKLLDPPSVEGWHTGKEWIDGGNLTERVNFAVSEIGDGGSPGMQQIIDRIVDSGSHVAPDDFVDSALDAMGPITVEDSTYEALIKYARDSEGTDDRLRAVRIVSLIVSTPEYQFA</sequence>
<dbReference type="AlphaFoldDB" id="A0A381P361"/>
<accession>A0A381P361</accession>
<gene>
    <name evidence="1" type="ORF">METZ01_LOCUS13751</name>
</gene>